<organism evidence="1 2">
    <name type="scientific">Dryococelus australis</name>
    <dbReference type="NCBI Taxonomy" id="614101"/>
    <lineage>
        <taxon>Eukaryota</taxon>
        <taxon>Metazoa</taxon>
        <taxon>Ecdysozoa</taxon>
        <taxon>Arthropoda</taxon>
        <taxon>Hexapoda</taxon>
        <taxon>Insecta</taxon>
        <taxon>Pterygota</taxon>
        <taxon>Neoptera</taxon>
        <taxon>Polyneoptera</taxon>
        <taxon>Phasmatodea</taxon>
        <taxon>Verophasmatodea</taxon>
        <taxon>Anareolatae</taxon>
        <taxon>Phasmatidae</taxon>
        <taxon>Eurycanthinae</taxon>
        <taxon>Dryococelus</taxon>
    </lineage>
</organism>
<evidence type="ECO:0000313" key="1">
    <source>
        <dbReference type="EMBL" id="KAJ8877031.1"/>
    </source>
</evidence>
<reference evidence="1 2" key="1">
    <citation type="submission" date="2023-02" db="EMBL/GenBank/DDBJ databases">
        <title>LHISI_Scaffold_Assembly.</title>
        <authorList>
            <person name="Stuart O.P."/>
            <person name="Cleave R."/>
            <person name="Magrath M.J.L."/>
            <person name="Mikheyev A.S."/>
        </authorList>
    </citation>
    <scope>NUCLEOTIDE SEQUENCE [LARGE SCALE GENOMIC DNA]</scope>
    <source>
        <strain evidence="1">Daus_M_001</strain>
        <tissue evidence="1">Leg muscle</tissue>
    </source>
</reference>
<evidence type="ECO:0000313" key="2">
    <source>
        <dbReference type="Proteomes" id="UP001159363"/>
    </source>
</evidence>
<protein>
    <submittedName>
        <fullName evidence="1">Uncharacterized protein</fullName>
    </submittedName>
</protein>
<dbReference type="EMBL" id="JARBHB010000008">
    <property type="protein sequence ID" value="KAJ8877031.1"/>
    <property type="molecule type" value="Genomic_DNA"/>
</dbReference>
<keyword evidence="2" id="KW-1185">Reference proteome</keyword>
<name>A0ABQ9GYC4_9NEOP</name>
<proteinExistence type="predicted"/>
<accession>A0ABQ9GYC4</accession>
<gene>
    <name evidence="1" type="ORF">PR048_021483</name>
</gene>
<sequence length="109" mass="12921">MPLLCVRTARRYLALIDHKYGFDEKFFKLFKEHLAVKEEYQKHVTDQSQTLLKRRLRVLWYLCSSHVLRNALSLSAYLPQKVLCQVLLWHSSSERLLCVSNKVVPKFTV</sequence>
<dbReference type="Proteomes" id="UP001159363">
    <property type="component" value="Chromosome 7"/>
</dbReference>
<comment type="caution">
    <text evidence="1">The sequence shown here is derived from an EMBL/GenBank/DDBJ whole genome shotgun (WGS) entry which is preliminary data.</text>
</comment>